<evidence type="ECO:0000313" key="5">
    <source>
        <dbReference type="EMBL" id="CAF4189500.1"/>
    </source>
</evidence>
<protein>
    <recommendedName>
        <fullName evidence="1">MACPF domain-containing protein</fullName>
    </recommendedName>
</protein>
<dbReference type="OrthoDB" id="1366754at2759"/>
<dbReference type="Proteomes" id="UP000677228">
    <property type="component" value="Unassembled WGS sequence"/>
</dbReference>
<sequence length="183" mass="21597">MGGVLWAEDWFEKCLLTIYDATWIQEQIKRRYDPFDIFTKTTDKHYTPEIHVHEDYLKYSEYEIKAFGGTETIDPKNWAQWVPTVKYRPRPTTYVLRPIYTLLPVNSPLRQILKQATHEYRSQLDSSAEEYIDELKSIADSPSSKYSLTPILPPPELKNKACKCDFSMLWRIAFRNSYTTGQK</sequence>
<proteinExistence type="predicted"/>
<evidence type="ECO:0000313" key="4">
    <source>
        <dbReference type="EMBL" id="CAF4006472.1"/>
    </source>
</evidence>
<dbReference type="EMBL" id="CAJNOK010014020">
    <property type="protein sequence ID" value="CAF1196239.1"/>
    <property type="molecule type" value="Genomic_DNA"/>
</dbReference>
<dbReference type="AlphaFoldDB" id="A0A815G473"/>
<keyword evidence="6" id="KW-1185">Reference proteome</keyword>
<reference evidence="3" key="1">
    <citation type="submission" date="2021-02" db="EMBL/GenBank/DDBJ databases">
        <authorList>
            <person name="Nowell W R."/>
        </authorList>
    </citation>
    <scope>NUCLEOTIDE SEQUENCE</scope>
</reference>
<dbReference type="InterPro" id="IPR020864">
    <property type="entry name" value="MACPF"/>
</dbReference>
<gene>
    <name evidence="3" type="ORF">GPM918_LOCUS30080</name>
    <name evidence="2" type="ORF">OVA965_LOCUS23759</name>
    <name evidence="5" type="ORF">SRO942_LOCUS30683</name>
    <name evidence="4" type="ORF">TMI583_LOCUS24479</name>
</gene>
<feature type="domain" description="MACPF" evidence="1">
    <location>
        <begin position="58"/>
        <end position="120"/>
    </location>
</feature>
<dbReference type="Proteomes" id="UP000682733">
    <property type="component" value="Unassembled WGS sequence"/>
</dbReference>
<evidence type="ECO:0000313" key="2">
    <source>
        <dbReference type="EMBL" id="CAF1196239.1"/>
    </source>
</evidence>
<evidence type="ECO:0000313" key="6">
    <source>
        <dbReference type="Proteomes" id="UP000663829"/>
    </source>
</evidence>
<dbReference type="Proteomes" id="UP000681722">
    <property type="component" value="Unassembled WGS sequence"/>
</dbReference>
<dbReference type="EMBL" id="CAJOBA010035551">
    <property type="protein sequence ID" value="CAF4006472.1"/>
    <property type="molecule type" value="Genomic_DNA"/>
</dbReference>
<dbReference type="EMBL" id="CAJOBC010054781">
    <property type="protein sequence ID" value="CAF4189500.1"/>
    <property type="molecule type" value="Genomic_DNA"/>
</dbReference>
<name>A0A815G473_9BILA</name>
<evidence type="ECO:0000313" key="3">
    <source>
        <dbReference type="EMBL" id="CAF1333637.1"/>
    </source>
</evidence>
<accession>A0A815G473</accession>
<dbReference type="Pfam" id="PF01823">
    <property type="entry name" value="MACPF"/>
    <property type="match status" value="1"/>
</dbReference>
<evidence type="ECO:0000259" key="1">
    <source>
        <dbReference type="Pfam" id="PF01823"/>
    </source>
</evidence>
<organism evidence="3 6">
    <name type="scientific">Didymodactylos carnosus</name>
    <dbReference type="NCBI Taxonomy" id="1234261"/>
    <lineage>
        <taxon>Eukaryota</taxon>
        <taxon>Metazoa</taxon>
        <taxon>Spiralia</taxon>
        <taxon>Gnathifera</taxon>
        <taxon>Rotifera</taxon>
        <taxon>Eurotatoria</taxon>
        <taxon>Bdelloidea</taxon>
        <taxon>Philodinida</taxon>
        <taxon>Philodinidae</taxon>
        <taxon>Didymodactylos</taxon>
    </lineage>
</organism>
<dbReference type="EMBL" id="CAJNOQ010014046">
    <property type="protein sequence ID" value="CAF1333637.1"/>
    <property type="molecule type" value="Genomic_DNA"/>
</dbReference>
<dbReference type="Proteomes" id="UP000663829">
    <property type="component" value="Unassembled WGS sequence"/>
</dbReference>
<comment type="caution">
    <text evidence="3">The sequence shown here is derived from an EMBL/GenBank/DDBJ whole genome shotgun (WGS) entry which is preliminary data.</text>
</comment>